<dbReference type="GO" id="GO:0004521">
    <property type="term" value="F:RNA endonuclease activity"/>
    <property type="evidence" value="ECO:0007669"/>
    <property type="project" value="TreeGrafter"/>
</dbReference>
<dbReference type="Gene3D" id="3.40.50.1010">
    <property type="entry name" value="5'-nuclease"/>
    <property type="match status" value="1"/>
</dbReference>
<feature type="region of interest" description="Disordered" evidence="5">
    <location>
        <begin position="308"/>
        <end position="343"/>
    </location>
</feature>
<evidence type="ECO:0000256" key="5">
    <source>
        <dbReference type="SAM" id="MobiDB-lite"/>
    </source>
</evidence>
<dbReference type="InterPro" id="IPR039907">
    <property type="entry name" value="NOB1"/>
</dbReference>
<keyword evidence="8" id="KW-1185">Reference proteome</keyword>
<dbReference type="FunFam" id="3.40.50.1010:FF:000020">
    <property type="entry name" value="20S-pre-rRNA D-site endonuclease NOB1"/>
    <property type="match status" value="1"/>
</dbReference>
<evidence type="ECO:0000256" key="3">
    <source>
        <dbReference type="ARBA" id="ARBA00022723"/>
    </source>
</evidence>
<dbReference type="GO" id="GO:0005737">
    <property type="term" value="C:cytoplasm"/>
    <property type="evidence" value="ECO:0007669"/>
    <property type="project" value="UniProtKB-ARBA"/>
</dbReference>
<reference evidence="7 8" key="1">
    <citation type="journal article" name="Sci. Rep.">
        <title>Genome-scale phylogenetic analyses confirm Olpidium as the closest living zoosporic fungus to the non-flagellated, terrestrial fungi.</title>
        <authorList>
            <person name="Chang Y."/>
            <person name="Rochon D."/>
            <person name="Sekimoto S."/>
            <person name="Wang Y."/>
            <person name="Chovatia M."/>
            <person name="Sandor L."/>
            <person name="Salamov A."/>
            <person name="Grigoriev I.V."/>
            <person name="Stajich J.E."/>
            <person name="Spatafora J.W."/>
        </authorList>
    </citation>
    <scope>NUCLEOTIDE SEQUENCE [LARGE SCALE GENOMIC DNA]</scope>
    <source>
        <strain evidence="7">S191</strain>
    </source>
</reference>
<evidence type="ECO:0000313" key="8">
    <source>
        <dbReference type="Proteomes" id="UP000673691"/>
    </source>
</evidence>
<dbReference type="InterPro" id="IPR033411">
    <property type="entry name" value="Ribonuclease_PIN"/>
</dbReference>
<gene>
    <name evidence="7" type="ORF">BJ554DRAFT_7647</name>
</gene>
<keyword evidence="3" id="KW-0479">Metal-binding</keyword>
<proteinExistence type="inferred from homology"/>
<dbReference type="GO" id="GO:0016787">
    <property type="term" value="F:hydrolase activity"/>
    <property type="evidence" value="ECO:0007669"/>
    <property type="project" value="UniProtKB-KW"/>
</dbReference>
<organism evidence="7 8">
    <name type="scientific">Olpidium bornovanus</name>
    <dbReference type="NCBI Taxonomy" id="278681"/>
    <lineage>
        <taxon>Eukaryota</taxon>
        <taxon>Fungi</taxon>
        <taxon>Fungi incertae sedis</taxon>
        <taxon>Olpidiomycota</taxon>
        <taxon>Olpidiomycotina</taxon>
        <taxon>Olpidiomycetes</taxon>
        <taxon>Olpidiales</taxon>
        <taxon>Olpidiaceae</taxon>
        <taxon>Olpidium</taxon>
    </lineage>
</organism>
<dbReference type="GO" id="GO:0030490">
    <property type="term" value="P:maturation of SSU-rRNA"/>
    <property type="evidence" value="ECO:0007669"/>
    <property type="project" value="TreeGrafter"/>
</dbReference>
<dbReference type="Proteomes" id="UP000673691">
    <property type="component" value="Unassembled WGS sequence"/>
</dbReference>
<dbReference type="GO" id="GO:0031981">
    <property type="term" value="C:nuclear lumen"/>
    <property type="evidence" value="ECO:0007669"/>
    <property type="project" value="UniProtKB-ARBA"/>
</dbReference>
<comment type="caution">
    <text evidence="7">The sequence shown here is derived from an EMBL/GenBank/DDBJ whole genome shotgun (WGS) entry which is preliminary data.</text>
</comment>
<accession>A0A8H7ZW24</accession>
<dbReference type="Pfam" id="PF17146">
    <property type="entry name" value="PIN_6"/>
    <property type="match status" value="1"/>
</dbReference>
<dbReference type="OrthoDB" id="446759at2759"/>
<dbReference type="AlphaFoldDB" id="A0A8H7ZW24"/>
<evidence type="ECO:0000256" key="4">
    <source>
        <dbReference type="ARBA" id="ARBA00022801"/>
    </source>
</evidence>
<sequence length="389" mass="40816">MPFLLASSSAKQAKRKKKMVHHQKQVERGGPGEGTAKVGGWSSASRAARDAVVGSTDRVGTLVLDAAPFLNGVKLDYLPADGFVTTPEVLKEIRDRQAREQLGRLTVDLKVRMPSADSLKAVAAFTAKTGDSAALSATDLRVIALAYTLEVEAKGCSCHLRTEPLRVNRKGTTEAAEAEDKENAGPDLPAGGDEERDSASDAAVAEGQRRLDVAPDLPVGGDEERKSANGAAEGEDRKHLDVASDLPVGGDEERKSANGAAEAEDRKRLDVVSDLPVGGDEGRENANGAAEAEGGNSLSAAMSLLRVAGGDEASRPTIRNTSGDEKGAEASQLGGEDGLDEDGWVTPDNIHVVRNKAFGVTAERRKPMEIPVACMSSDFAVQVRRTCAA</sequence>
<evidence type="ECO:0000259" key="6">
    <source>
        <dbReference type="Pfam" id="PF17146"/>
    </source>
</evidence>
<comment type="similarity">
    <text evidence="1">Belongs to the NOB1 family.</text>
</comment>
<dbReference type="PANTHER" id="PTHR12814:SF2">
    <property type="entry name" value="RNA-BINDING PROTEIN NOB1"/>
    <property type="match status" value="1"/>
</dbReference>
<evidence type="ECO:0000256" key="1">
    <source>
        <dbReference type="ARBA" id="ARBA00005858"/>
    </source>
</evidence>
<dbReference type="EMBL" id="JAEFCI010005397">
    <property type="protein sequence ID" value="KAG5460317.1"/>
    <property type="molecule type" value="Genomic_DNA"/>
</dbReference>
<dbReference type="PANTHER" id="PTHR12814">
    <property type="entry name" value="RNA-BINDING PROTEIN NOB1"/>
    <property type="match status" value="1"/>
</dbReference>
<dbReference type="GO" id="GO:0030688">
    <property type="term" value="C:preribosome, small subunit precursor"/>
    <property type="evidence" value="ECO:0007669"/>
    <property type="project" value="TreeGrafter"/>
</dbReference>
<feature type="region of interest" description="Disordered" evidence="5">
    <location>
        <begin position="169"/>
        <end position="295"/>
    </location>
</feature>
<dbReference type="GO" id="GO:0046872">
    <property type="term" value="F:metal ion binding"/>
    <property type="evidence" value="ECO:0007669"/>
    <property type="project" value="UniProtKB-KW"/>
</dbReference>
<evidence type="ECO:0000313" key="7">
    <source>
        <dbReference type="EMBL" id="KAG5460317.1"/>
    </source>
</evidence>
<feature type="compositionally biased region" description="Low complexity" evidence="5">
    <location>
        <begin position="285"/>
        <end position="295"/>
    </location>
</feature>
<feature type="region of interest" description="Disordered" evidence="5">
    <location>
        <begin position="1"/>
        <end position="40"/>
    </location>
</feature>
<feature type="compositionally biased region" description="Basic residues" evidence="5">
    <location>
        <begin position="12"/>
        <end position="23"/>
    </location>
</feature>
<feature type="compositionally biased region" description="Low complexity" evidence="5">
    <location>
        <begin position="1"/>
        <end position="11"/>
    </location>
</feature>
<name>A0A8H7ZW24_9FUNG</name>
<keyword evidence="2" id="KW-0540">Nuclease</keyword>
<dbReference type="CDD" id="cd09876">
    <property type="entry name" value="PIN_Nob1-like"/>
    <property type="match status" value="1"/>
</dbReference>
<protein>
    <recommendedName>
        <fullName evidence="6">Ribonuclease PIN domain-containing protein</fullName>
    </recommendedName>
</protein>
<feature type="domain" description="Ribonuclease PIN" evidence="6">
    <location>
        <begin position="62"/>
        <end position="149"/>
    </location>
</feature>
<keyword evidence="4" id="KW-0378">Hydrolase</keyword>
<evidence type="ECO:0000256" key="2">
    <source>
        <dbReference type="ARBA" id="ARBA00022722"/>
    </source>
</evidence>